<feature type="compositionally biased region" description="Gly residues" evidence="1">
    <location>
        <begin position="1"/>
        <end position="12"/>
    </location>
</feature>
<feature type="domain" description="CinA C-terminal" evidence="2">
    <location>
        <begin position="3"/>
        <end position="62"/>
    </location>
</feature>
<accession>A0A1V2I9I6</accession>
<evidence type="ECO:0000313" key="4">
    <source>
        <dbReference type="Proteomes" id="UP000188929"/>
    </source>
</evidence>
<dbReference type="AlphaFoldDB" id="A0A1V2I9I6"/>
<proteinExistence type="predicted"/>
<evidence type="ECO:0000256" key="1">
    <source>
        <dbReference type="SAM" id="MobiDB-lite"/>
    </source>
</evidence>
<feature type="region of interest" description="Disordered" evidence="1">
    <location>
        <begin position="1"/>
        <end position="22"/>
    </location>
</feature>
<dbReference type="InterPro" id="IPR008136">
    <property type="entry name" value="CinA_C"/>
</dbReference>
<dbReference type="Gene3D" id="3.90.950.20">
    <property type="entry name" value="CinA-like"/>
    <property type="match status" value="1"/>
</dbReference>
<comment type="caution">
    <text evidence="3">The sequence shown here is derived from an EMBL/GenBank/DDBJ whole genome shotgun (WGS) entry which is preliminary data.</text>
</comment>
<protein>
    <recommendedName>
        <fullName evidence="2">CinA C-terminal domain-containing protein</fullName>
    </recommendedName>
</protein>
<reference evidence="4" key="1">
    <citation type="submission" date="2016-10" db="EMBL/GenBank/DDBJ databases">
        <title>Frankia sp. NRRL B-16386 Genome sequencing.</title>
        <authorList>
            <person name="Ghodhbane-Gtari F."/>
            <person name="Swanson E."/>
            <person name="Gueddou A."/>
            <person name="Hezbri K."/>
            <person name="Ktari K."/>
            <person name="Nouioui I."/>
            <person name="Morris K."/>
            <person name="Simpson S."/>
            <person name="Abebe-Akele F."/>
            <person name="Thomas K."/>
            <person name="Gtari M."/>
            <person name="Tisa L.S."/>
        </authorList>
    </citation>
    <scope>NUCLEOTIDE SEQUENCE [LARGE SCALE GENOMIC DNA]</scope>
    <source>
        <strain evidence="4">NRRL B-16386</strain>
    </source>
</reference>
<dbReference type="Proteomes" id="UP000188929">
    <property type="component" value="Unassembled WGS sequence"/>
</dbReference>
<dbReference type="Pfam" id="PF02464">
    <property type="entry name" value="CinA"/>
    <property type="match status" value="1"/>
</dbReference>
<name>A0A1V2I9I6_9ACTN</name>
<keyword evidence="4" id="KW-1185">Reference proteome</keyword>
<dbReference type="EMBL" id="MOMC01000044">
    <property type="protein sequence ID" value="ONH27782.1"/>
    <property type="molecule type" value="Genomic_DNA"/>
</dbReference>
<dbReference type="InterPro" id="IPR036653">
    <property type="entry name" value="CinA-like_C"/>
</dbReference>
<dbReference type="OrthoDB" id="1253990at2"/>
<evidence type="ECO:0000313" key="3">
    <source>
        <dbReference type="EMBL" id="ONH27782.1"/>
    </source>
</evidence>
<dbReference type="STRING" id="1834516.BL253_21360"/>
<gene>
    <name evidence="3" type="ORF">BL253_21360</name>
</gene>
<sequence length="71" mass="7349">MAAGIGVTGVAGPGEQDGRPVGEVFTATASPTATVVRRHELRGNRSDIRLASAMVALADFLDVLESDIQRA</sequence>
<evidence type="ECO:0000259" key="2">
    <source>
        <dbReference type="Pfam" id="PF02464"/>
    </source>
</evidence>
<dbReference type="SUPFAM" id="SSF142433">
    <property type="entry name" value="CinA-like"/>
    <property type="match status" value="1"/>
</dbReference>
<organism evidence="3 4">
    <name type="scientific">Pseudofrankia asymbiotica</name>
    <dbReference type="NCBI Taxonomy" id="1834516"/>
    <lineage>
        <taxon>Bacteria</taxon>
        <taxon>Bacillati</taxon>
        <taxon>Actinomycetota</taxon>
        <taxon>Actinomycetes</taxon>
        <taxon>Frankiales</taxon>
        <taxon>Frankiaceae</taxon>
        <taxon>Pseudofrankia</taxon>
    </lineage>
</organism>
<dbReference type="RefSeq" id="WP_076818949.1">
    <property type="nucleotide sequence ID" value="NZ_MOMC01000044.1"/>
</dbReference>